<proteinExistence type="predicted"/>
<dbReference type="GeneID" id="54303872"/>
<evidence type="ECO:0000256" key="1">
    <source>
        <dbReference type="SAM" id="MobiDB-lite"/>
    </source>
</evidence>
<name>A0A6A6B858_9PEZI</name>
<evidence type="ECO:0000313" key="3">
    <source>
        <dbReference type="Proteomes" id="UP000799438"/>
    </source>
</evidence>
<reference evidence="2" key="1">
    <citation type="journal article" date="2020" name="Stud. Mycol.">
        <title>101 Dothideomycetes genomes: a test case for predicting lifestyles and emergence of pathogens.</title>
        <authorList>
            <person name="Haridas S."/>
            <person name="Albert R."/>
            <person name="Binder M."/>
            <person name="Bloem J."/>
            <person name="Labutti K."/>
            <person name="Salamov A."/>
            <person name="Andreopoulos B."/>
            <person name="Baker S."/>
            <person name="Barry K."/>
            <person name="Bills G."/>
            <person name="Bluhm B."/>
            <person name="Cannon C."/>
            <person name="Castanera R."/>
            <person name="Culley D."/>
            <person name="Daum C."/>
            <person name="Ezra D."/>
            <person name="Gonzalez J."/>
            <person name="Henrissat B."/>
            <person name="Kuo A."/>
            <person name="Liang C."/>
            <person name="Lipzen A."/>
            <person name="Lutzoni F."/>
            <person name="Magnuson J."/>
            <person name="Mondo S."/>
            <person name="Nolan M."/>
            <person name="Ohm R."/>
            <person name="Pangilinan J."/>
            <person name="Park H.-J."/>
            <person name="Ramirez L."/>
            <person name="Alfaro M."/>
            <person name="Sun H."/>
            <person name="Tritt A."/>
            <person name="Yoshinaga Y."/>
            <person name="Zwiers L.-H."/>
            <person name="Turgeon B."/>
            <person name="Goodwin S."/>
            <person name="Spatafora J."/>
            <person name="Crous P."/>
            <person name="Grigoriev I."/>
        </authorList>
    </citation>
    <scope>NUCLEOTIDE SEQUENCE</scope>
    <source>
        <strain evidence="2">CBS 121167</strain>
    </source>
</reference>
<feature type="region of interest" description="Disordered" evidence="1">
    <location>
        <begin position="205"/>
        <end position="287"/>
    </location>
</feature>
<organism evidence="2 3">
    <name type="scientific">Aplosporella prunicola CBS 121167</name>
    <dbReference type="NCBI Taxonomy" id="1176127"/>
    <lineage>
        <taxon>Eukaryota</taxon>
        <taxon>Fungi</taxon>
        <taxon>Dikarya</taxon>
        <taxon>Ascomycota</taxon>
        <taxon>Pezizomycotina</taxon>
        <taxon>Dothideomycetes</taxon>
        <taxon>Dothideomycetes incertae sedis</taxon>
        <taxon>Botryosphaeriales</taxon>
        <taxon>Aplosporellaceae</taxon>
        <taxon>Aplosporella</taxon>
    </lineage>
</organism>
<dbReference type="RefSeq" id="XP_033394684.1">
    <property type="nucleotide sequence ID" value="XM_033546366.1"/>
</dbReference>
<gene>
    <name evidence="2" type="ORF">K452DRAFT_360720</name>
</gene>
<feature type="compositionally biased region" description="Acidic residues" evidence="1">
    <location>
        <begin position="140"/>
        <end position="150"/>
    </location>
</feature>
<keyword evidence="3" id="KW-1185">Reference proteome</keyword>
<sequence>MEQINNHTTSINNTPNPNTVNLLYGLTDKRHSKTQTIYIPTTIPLPDPLNISSFEIAIARHITAHPTTNGHDILLRPPYCVVWSAQKDLKLTLLLDRKSKLLSAELRMDNLRTLFDMVRLRGGKDVICVEGSIHERKDFSEEEGVGEEGGSEGQSSTLPHQQSPPLHSAKMARPRPPPTPLGDHHAQIFHTSLANLRHHALVDSLQEQDITAPHPKERKRKRENESTSMAPVLHAHISSCNAGARSPSPLGSASEQTVTQPNTKRQRQQSHPQPAPATSPEQTMPLRPVKARLHTLRELHARRLVELGGPDLTSVQTLDDQHPRSRTSNSPSQARPPSNPTTPLTSVSSSKNGALLRRWTTSAPLYAPREKSASVDLAYDAVASAAAHPSPSPAPPSASALPAQKRAPERTGHWIGGFPMGESSDSDSNPDPDTFPSASAQQTRRTAAFTPAAPASTVKEAAKGAVAPLVILEDEMDEADEGNTWDGFIAELKRAGGWEDDEDDDGEEMCVR</sequence>
<feature type="compositionally biased region" description="Low complexity" evidence="1">
    <location>
        <begin position="431"/>
        <end position="456"/>
    </location>
</feature>
<accession>A0A6A6B858</accession>
<feature type="compositionally biased region" description="Polar residues" evidence="1">
    <location>
        <begin position="249"/>
        <end position="263"/>
    </location>
</feature>
<feature type="compositionally biased region" description="Polar residues" evidence="1">
    <location>
        <begin position="326"/>
        <end position="352"/>
    </location>
</feature>
<feature type="region of interest" description="Disordered" evidence="1">
    <location>
        <begin position="138"/>
        <end position="185"/>
    </location>
</feature>
<feature type="region of interest" description="Disordered" evidence="1">
    <location>
        <begin position="386"/>
        <end position="456"/>
    </location>
</feature>
<evidence type="ECO:0000313" key="2">
    <source>
        <dbReference type="EMBL" id="KAF2138971.1"/>
    </source>
</evidence>
<dbReference type="EMBL" id="ML995494">
    <property type="protein sequence ID" value="KAF2138971.1"/>
    <property type="molecule type" value="Genomic_DNA"/>
</dbReference>
<protein>
    <submittedName>
        <fullName evidence="2">Uncharacterized protein</fullName>
    </submittedName>
</protein>
<feature type="region of interest" description="Disordered" evidence="1">
    <location>
        <begin position="307"/>
        <end position="355"/>
    </location>
</feature>
<dbReference type="Proteomes" id="UP000799438">
    <property type="component" value="Unassembled WGS sequence"/>
</dbReference>
<dbReference type="AlphaFoldDB" id="A0A6A6B858"/>